<name>A0A3E1EUF0_9FLAO</name>
<dbReference type="InterPro" id="IPR038770">
    <property type="entry name" value="Na+/solute_symporter_sf"/>
</dbReference>
<dbReference type="PANTHER" id="PTHR10361">
    <property type="entry name" value="SODIUM-BILE ACID COTRANSPORTER"/>
    <property type="match status" value="1"/>
</dbReference>
<dbReference type="EMBL" id="QURB01000012">
    <property type="protein sequence ID" value="RFC53158.1"/>
    <property type="molecule type" value="Genomic_DNA"/>
</dbReference>
<feature type="transmembrane region" description="Helical" evidence="5">
    <location>
        <begin position="233"/>
        <end position="255"/>
    </location>
</feature>
<gene>
    <name evidence="6" type="ORF">DXU93_14455</name>
</gene>
<dbReference type="PANTHER" id="PTHR10361:SF24">
    <property type="entry name" value="P3 PROTEIN"/>
    <property type="match status" value="1"/>
</dbReference>
<protein>
    <submittedName>
        <fullName evidence="6">Bile acid:sodium symporter family protein</fullName>
    </submittedName>
</protein>
<dbReference type="RefSeq" id="WP_116882019.1">
    <property type="nucleotide sequence ID" value="NZ_QURB01000012.1"/>
</dbReference>
<keyword evidence="2 5" id="KW-0812">Transmembrane</keyword>
<sequence>MEAFLDYLLPFSIAVIMFGIGLGLTISDFKRVLVAPKAVVFGLFGQLIMMPLIGFGIAFAFDLDPIYQLGVVLIAACPGGTSSNIVTFMLKGRVALSVSMTAFNSFLIILTIPLILDLAFNLFWTSTKEISLSMLDTFKEVTFTVFLPVLVGLVVRHYYPNFVQKLRIPLRYILPGIMFLVFLLVLINEQGSGDKSVLEYWELLLPALCLNVLVMMVGFITSGFARIDHAGKYTIAIEMGLQNSALAIFLANNVIQIDGLSLIAVLYGGFSFFTTLIIGWLLKKYAQKREIISG</sequence>
<dbReference type="OrthoDB" id="9806785at2"/>
<dbReference type="Proteomes" id="UP000257127">
    <property type="component" value="Unassembled WGS sequence"/>
</dbReference>
<evidence type="ECO:0000256" key="2">
    <source>
        <dbReference type="ARBA" id="ARBA00022692"/>
    </source>
</evidence>
<feature type="transmembrane region" description="Helical" evidence="5">
    <location>
        <begin position="67"/>
        <end position="90"/>
    </location>
</feature>
<feature type="transmembrane region" description="Helical" evidence="5">
    <location>
        <begin position="143"/>
        <end position="159"/>
    </location>
</feature>
<comment type="caution">
    <text evidence="6">The sequence shown here is derived from an EMBL/GenBank/DDBJ whole genome shotgun (WGS) entry which is preliminary data.</text>
</comment>
<feature type="transmembrane region" description="Helical" evidence="5">
    <location>
        <begin position="102"/>
        <end position="123"/>
    </location>
</feature>
<organism evidence="6 7">
    <name type="scientific">Brumimicrobium aurantiacum</name>
    <dbReference type="NCBI Taxonomy" id="1737063"/>
    <lineage>
        <taxon>Bacteria</taxon>
        <taxon>Pseudomonadati</taxon>
        <taxon>Bacteroidota</taxon>
        <taxon>Flavobacteriia</taxon>
        <taxon>Flavobacteriales</taxon>
        <taxon>Crocinitomicaceae</taxon>
        <taxon>Brumimicrobium</taxon>
    </lineage>
</organism>
<accession>A0A3E1EUF0</accession>
<evidence type="ECO:0000256" key="4">
    <source>
        <dbReference type="ARBA" id="ARBA00023136"/>
    </source>
</evidence>
<feature type="transmembrane region" description="Helical" evidence="5">
    <location>
        <begin position="261"/>
        <end position="282"/>
    </location>
</feature>
<dbReference type="Gene3D" id="1.20.1530.20">
    <property type="match status" value="1"/>
</dbReference>
<dbReference type="GO" id="GO:0016020">
    <property type="term" value="C:membrane"/>
    <property type="evidence" value="ECO:0007669"/>
    <property type="project" value="UniProtKB-SubCell"/>
</dbReference>
<evidence type="ECO:0000313" key="6">
    <source>
        <dbReference type="EMBL" id="RFC53158.1"/>
    </source>
</evidence>
<dbReference type="InterPro" id="IPR004710">
    <property type="entry name" value="Bilac:Na_transpt"/>
</dbReference>
<evidence type="ECO:0000256" key="3">
    <source>
        <dbReference type="ARBA" id="ARBA00022989"/>
    </source>
</evidence>
<evidence type="ECO:0000313" key="7">
    <source>
        <dbReference type="Proteomes" id="UP000257127"/>
    </source>
</evidence>
<comment type="subcellular location">
    <subcellularLocation>
        <location evidence="1">Membrane</location>
        <topology evidence="1">Multi-pass membrane protein</topology>
    </subcellularLocation>
</comment>
<feature type="transmembrane region" description="Helical" evidence="5">
    <location>
        <begin position="38"/>
        <end position="61"/>
    </location>
</feature>
<keyword evidence="3 5" id="KW-1133">Transmembrane helix</keyword>
<evidence type="ECO:0000256" key="5">
    <source>
        <dbReference type="SAM" id="Phobius"/>
    </source>
</evidence>
<feature type="transmembrane region" description="Helical" evidence="5">
    <location>
        <begin position="200"/>
        <end position="221"/>
    </location>
</feature>
<dbReference type="AlphaFoldDB" id="A0A3E1EUF0"/>
<dbReference type="InterPro" id="IPR002657">
    <property type="entry name" value="BilAc:Na_symport/Acr3"/>
</dbReference>
<reference evidence="6 7" key="1">
    <citation type="submission" date="2018-08" db="EMBL/GenBank/DDBJ databases">
        <title>The draft genome squence of Brumimicrobium sp. N62.</title>
        <authorList>
            <person name="Du Z.-J."/>
            <person name="Luo H.-R."/>
        </authorList>
    </citation>
    <scope>NUCLEOTIDE SEQUENCE [LARGE SCALE GENOMIC DNA]</scope>
    <source>
        <strain evidence="6 7">N62</strain>
    </source>
</reference>
<evidence type="ECO:0000256" key="1">
    <source>
        <dbReference type="ARBA" id="ARBA00004141"/>
    </source>
</evidence>
<feature type="transmembrane region" description="Helical" evidence="5">
    <location>
        <begin position="7"/>
        <end position="26"/>
    </location>
</feature>
<keyword evidence="4 5" id="KW-0472">Membrane</keyword>
<keyword evidence="7" id="KW-1185">Reference proteome</keyword>
<dbReference type="Pfam" id="PF01758">
    <property type="entry name" value="SBF"/>
    <property type="match status" value="1"/>
</dbReference>
<feature type="transmembrane region" description="Helical" evidence="5">
    <location>
        <begin position="171"/>
        <end position="188"/>
    </location>
</feature>
<proteinExistence type="predicted"/>